<accession>A0A1H6W7S3</accession>
<dbReference type="PANTHER" id="PTHR33202">
    <property type="entry name" value="ZINC UPTAKE REGULATION PROTEIN"/>
    <property type="match status" value="1"/>
</dbReference>
<dbReference type="GO" id="GO:1900376">
    <property type="term" value="P:regulation of secondary metabolite biosynthetic process"/>
    <property type="evidence" value="ECO:0007669"/>
    <property type="project" value="TreeGrafter"/>
</dbReference>
<proteinExistence type="predicted"/>
<feature type="binding site" evidence="1">
    <location>
        <position position="98"/>
    </location>
    <ligand>
        <name>Zn(2+)</name>
        <dbReference type="ChEBI" id="CHEBI:29105"/>
    </ligand>
</feature>
<feature type="binding site" evidence="1">
    <location>
        <position position="137"/>
    </location>
    <ligand>
        <name>Zn(2+)</name>
        <dbReference type="ChEBI" id="CHEBI:29105"/>
    </ligand>
</feature>
<dbReference type="GO" id="GO:0045892">
    <property type="term" value="P:negative regulation of DNA-templated transcription"/>
    <property type="evidence" value="ECO:0007669"/>
    <property type="project" value="TreeGrafter"/>
</dbReference>
<feature type="binding site" evidence="1">
    <location>
        <position position="134"/>
    </location>
    <ligand>
        <name>Zn(2+)</name>
        <dbReference type="ChEBI" id="CHEBI:29105"/>
    </ligand>
</feature>
<evidence type="ECO:0000313" key="2">
    <source>
        <dbReference type="EMBL" id="SEJ08860.1"/>
    </source>
</evidence>
<dbReference type="GO" id="GO:0003700">
    <property type="term" value="F:DNA-binding transcription factor activity"/>
    <property type="evidence" value="ECO:0007669"/>
    <property type="project" value="InterPro"/>
</dbReference>
<sequence>MTLKTAEILKENNLRVTSCRRDVLDTFLGRQVALSHSDLEEALKENFDRVTIYRTLKTFLENDLIHKVLDDTGAAKYALCNHSPALPHHDHEHVHFKCEVCGDTNCLEEIALPKLNLPKGYKSREMSLLIQGTCKNCSPAD</sequence>
<dbReference type="GO" id="GO:0008270">
    <property type="term" value="F:zinc ion binding"/>
    <property type="evidence" value="ECO:0007669"/>
    <property type="project" value="TreeGrafter"/>
</dbReference>
<dbReference type="Pfam" id="PF01475">
    <property type="entry name" value="FUR"/>
    <property type="match status" value="1"/>
</dbReference>
<evidence type="ECO:0000313" key="3">
    <source>
        <dbReference type="Proteomes" id="UP000199403"/>
    </source>
</evidence>
<dbReference type="STRING" id="1416801.SAMN05192553_102327"/>
<dbReference type="OrthoDB" id="594893at2"/>
<reference evidence="3" key="1">
    <citation type="submission" date="2016-10" db="EMBL/GenBank/DDBJ databases">
        <authorList>
            <person name="Varghese N."/>
            <person name="Submissions S."/>
        </authorList>
    </citation>
    <scope>NUCLEOTIDE SEQUENCE [LARGE SCALE GENOMIC DNA]</scope>
    <source>
        <strain evidence="3">IBRC-M 10761</strain>
    </source>
</reference>
<dbReference type="PANTHER" id="PTHR33202:SF22">
    <property type="entry name" value="HYDROGEN PEROXIDE SENSITIVE REPRESSOR"/>
    <property type="match status" value="1"/>
</dbReference>
<protein>
    <submittedName>
        <fullName evidence="2">Fur family transcriptional regulator, ferric uptake regulator</fullName>
    </submittedName>
</protein>
<name>A0A1H6W7S3_9BACT</name>
<dbReference type="AlphaFoldDB" id="A0A1H6W7S3"/>
<evidence type="ECO:0000256" key="1">
    <source>
        <dbReference type="PIRSR" id="PIRSR602481-1"/>
    </source>
</evidence>
<gene>
    <name evidence="2" type="ORF">SAMN05192553_102327</name>
</gene>
<dbReference type="InterPro" id="IPR036390">
    <property type="entry name" value="WH_DNA-bd_sf"/>
</dbReference>
<keyword evidence="3" id="KW-1185">Reference proteome</keyword>
<feature type="binding site" evidence="1">
    <location>
        <position position="101"/>
    </location>
    <ligand>
        <name>Zn(2+)</name>
        <dbReference type="ChEBI" id="CHEBI:29105"/>
    </ligand>
</feature>
<dbReference type="SUPFAM" id="SSF46785">
    <property type="entry name" value="Winged helix' DNA-binding domain"/>
    <property type="match status" value="1"/>
</dbReference>
<keyword evidence="1" id="KW-0862">Zinc</keyword>
<dbReference type="RefSeq" id="WP_092171076.1">
    <property type="nucleotide sequence ID" value="NZ_FNZH01000002.1"/>
</dbReference>
<dbReference type="InterPro" id="IPR002481">
    <property type="entry name" value="FUR"/>
</dbReference>
<comment type="cofactor">
    <cofactor evidence="1">
        <name>Zn(2+)</name>
        <dbReference type="ChEBI" id="CHEBI:29105"/>
    </cofactor>
    <text evidence="1">Binds 1 zinc ion per subunit.</text>
</comment>
<organism evidence="2 3">
    <name type="scientific">Cyclobacterium xiamenense</name>
    <dbReference type="NCBI Taxonomy" id="1297121"/>
    <lineage>
        <taxon>Bacteria</taxon>
        <taxon>Pseudomonadati</taxon>
        <taxon>Bacteroidota</taxon>
        <taxon>Cytophagia</taxon>
        <taxon>Cytophagales</taxon>
        <taxon>Cyclobacteriaceae</taxon>
        <taxon>Cyclobacterium</taxon>
    </lineage>
</organism>
<dbReference type="Proteomes" id="UP000199403">
    <property type="component" value="Unassembled WGS sequence"/>
</dbReference>
<dbReference type="InterPro" id="IPR036388">
    <property type="entry name" value="WH-like_DNA-bd_sf"/>
</dbReference>
<dbReference type="GO" id="GO:0000976">
    <property type="term" value="F:transcription cis-regulatory region binding"/>
    <property type="evidence" value="ECO:0007669"/>
    <property type="project" value="TreeGrafter"/>
</dbReference>
<keyword evidence="1" id="KW-0479">Metal-binding</keyword>
<dbReference type="Gene3D" id="1.10.10.10">
    <property type="entry name" value="Winged helix-like DNA-binding domain superfamily/Winged helix DNA-binding domain"/>
    <property type="match status" value="1"/>
</dbReference>
<dbReference type="EMBL" id="FNZH01000002">
    <property type="protein sequence ID" value="SEJ08860.1"/>
    <property type="molecule type" value="Genomic_DNA"/>
</dbReference>